<dbReference type="CDD" id="cd00180">
    <property type="entry name" value="PKc"/>
    <property type="match status" value="1"/>
</dbReference>
<evidence type="ECO:0000256" key="6">
    <source>
        <dbReference type="ARBA" id="ARBA00022840"/>
    </source>
</evidence>
<dbReference type="Proteomes" id="UP000033647">
    <property type="component" value="Unassembled WGS sequence"/>
</dbReference>
<dbReference type="SMART" id="SM00220">
    <property type="entry name" value="S_TKc"/>
    <property type="match status" value="1"/>
</dbReference>
<feature type="compositionally biased region" description="Low complexity" evidence="9">
    <location>
        <begin position="541"/>
        <end position="554"/>
    </location>
</feature>
<dbReference type="InterPro" id="IPR008271">
    <property type="entry name" value="Ser/Thr_kinase_AS"/>
</dbReference>
<dbReference type="AlphaFoldDB" id="A0A0F4GH21"/>
<dbReference type="InterPro" id="IPR011009">
    <property type="entry name" value="Kinase-like_dom_sf"/>
</dbReference>
<dbReference type="EMBL" id="LAFY01000594">
    <property type="protein sequence ID" value="KJX96764.1"/>
    <property type="molecule type" value="Genomic_DNA"/>
</dbReference>
<evidence type="ECO:0000256" key="7">
    <source>
        <dbReference type="ARBA" id="ARBA00047899"/>
    </source>
</evidence>
<dbReference type="GO" id="GO:0005524">
    <property type="term" value="F:ATP binding"/>
    <property type="evidence" value="ECO:0007669"/>
    <property type="project" value="UniProtKB-KW"/>
</dbReference>
<dbReference type="PANTHER" id="PTHR43671:SF98">
    <property type="entry name" value="SERINE_THREONINE-PROTEIN KINASE NEK11"/>
    <property type="match status" value="1"/>
</dbReference>
<name>A0A0F4GH21_9PEZI</name>
<evidence type="ECO:0000256" key="4">
    <source>
        <dbReference type="ARBA" id="ARBA00022741"/>
    </source>
</evidence>
<evidence type="ECO:0000256" key="3">
    <source>
        <dbReference type="ARBA" id="ARBA00022679"/>
    </source>
</evidence>
<feature type="region of interest" description="Disordered" evidence="9">
    <location>
        <begin position="33"/>
        <end position="66"/>
    </location>
</feature>
<keyword evidence="2" id="KW-0723">Serine/threonine-protein kinase</keyword>
<protein>
    <recommendedName>
        <fullName evidence="1">non-specific serine/threonine protein kinase</fullName>
        <ecNumber evidence="1">2.7.11.1</ecNumber>
    </recommendedName>
</protein>
<reference evidence="11 12" key="1">
    <citation type="submission" date="2015-03" db="EMBL/GenBank/DDBJ databases">
        <title>RNA-seq based gene annotation and comparative genomics of four Zymoseptoria species reveal species-specific pathogenicity related genes and transposable element activity.</title>
        <authorList>
            <person name="Grandaubert J."/>
            <person name="Bhattacharyya A."/>
            <person name="Stukenbrock E.H."/>
        </authorList>
    </citation>
    <scope>NUCLEOTIDE SEQUENCE [LARGE SCALE GENOMIC DNA]</scope>
    <source>
        <strain evidence="11 12">Zb18110</strain>
    </source>
</reference>
<keyword evidence="12" id="KW-1185">Reference proteome</keyword>
<gene>
    <name evidence="11" type="ORF">TI39_contig602g00011</name>
</gene>
<evidence type="ECO:0000259" key="10">
    <source>
        <dbReference type="PROSITE" id="PS50011"/>
    </source>
</evidence>
<evidence type="ECO:0000313" key="12">
    <source>
        <dbReference type="Proteomes" id="UP000033647"/>
    </source>
</evidence>
<dbReference type="PROSITE" id="PS00108">
    <property type="entry name" value="PROTEIN_KINASE_ST"/>
    <property type="match status" value="1"/>
</dbReference>
<keyword evidence="6" id="KW-0067">ATP-binding</keyword>
<dbReference type="EC" id="2.7.11.1" evidence="1"/>
<evidence type="ECO:0000256" key="9">
    <source>
        <dbReference type="SAM" id="MobiDB-lite"/>
    </source>
</evidence>
<sequence length="554" mass="61963">MLSLEDILALILFAMLLSALIHAIAKLLSDAWHHSESGPGRQPQVRSRTSLLARRQRKNKAKTTPKSTPWWRFWEQGKKSLVDEEQGPEPPALPPRRRRESLEDAFAGFDETYAAAYDDVDWSDEYIMADLVEDDLMESLPALLEWKKGALPSMPDSFKDKYELRKTFGTISCAPVHFVKDRITGEDLVIKQLKCRQVNGESVIPNEAKIVSQHLAPHPNIMVLKAVHIAEDGEHFPYANVVMEHCKAGDLLDFLYAFQCEGTQIPAAFILHFVASMIDALTFIHAGHTGWDPVSEKPIIADPEQPAVLHRDIKPDNIFMQWRETSKHGMPDIILADFGLAALESDNVGINGTPGYWAPEVHNADLSAERFDSPQDPADRPRVCSKASDMYSFALTLFELMTLRRYQPGEDIRKVFDESAVSHHEEILVILEECLVEAPEERESADAFHFISHAFKQRLQNWDDQGDRIPDHIWPAAFTRSRDGIAEASSKYSARPSRCSDDAVAGASMSSASSEEMAASDKAFADLEQTLAAMDPGYGTMSPSSPKSKMSWSS</sequence>
<feature type="compositionally biased region" description="Basic residues" evidence="9">
    <location>
        <begin position="54"/>
        <end position="63"/>
    </location>
</feature>
<evidence type="ECO:0000256" key="5">
    <source>
        <dbReference type="ARBA" id="ARBA00022777"/>
    </source>
</evidence>
<dbReference type="InterPro" id="IPR000719">
    <property type="entry name" value="Prot_kinase_dom"/>
</dbReference>
<dbReference type="Gene3D" id="1.10.510.10">
    <property type="entry name" value="Transferase(Phosphotransferase) domain 1"/>
    <property type="match status" value="1"/>
</dbReference>
<evidence type="ECO:0000256" key="1">
    <source>
        <dbReference type="ARBA" id="ARBA00012513"/>
    </source>
</evidence>
<feature type="domain" description="Protein kinase" evidence="10">
    <location>
        <begin position="162"/>
        <end position="456"/>
    </location>
</feature>
<dbReference type="Gene3D" id="3.30.200.20">
    <property type="entry name" value="Phosphorylase Kinase, domain 1"/>
    <property type="match status" value="1"/>
</dbReference>
<dbReference type="PANTHER" id="PTHR43671">
    <property type="entry name" value="SERINE/THREONINE-PROTEIN KINASE NEK"/>
    <property type="match status" value="1"/>
</dbReference>
<comment type="catalytic activity">
    <reaction evidence="8">
        <text>L-seryl-[protein] + ATP = O-phospho-L-seryl-[protein] + ADP + H(+)</text>
        <dbReference type="Rhea" id="RHEA:17989"/>
        <dbReference type="Rhea" id="RHEA-COMP:9863"/>
        <dbReference type="Rhea" id="RHEA-COMP:11604"/>
        <dbReference type="ChEBI" id="CHEBI:15378"/>
        <dbReference type="ChEBI" id="CHEBI:29999"/>
        <dbReference type="ChEBI" id="CHEBI:30616"/>
        <dbReference type="ChEBI" id="CHEBI:83421"/>
        <dbReference type="ChEBI" id="CHEBI:456216"/>
        <dbReference type="EC" id="2.7.11.1"/>
    </reaction>
</comment>
<evidence type="ECO:0000256" key="8">
    <source>
        <dbReference type="ARBA" id="ARBA00048679"/>
    </source>
</evidence>
<evidence type="ECO:0000313" key="11">
    <source>
        <dbReference type="EMBL" id="KJX96764.1"/>
    </source>
</evidence>
<organism evidence="11 12">
    <name type="scientific">Zymoseptoria brevis</name>
    <dbReference type="NCBI Taxonomy" id="1047168"/>
    <lineage>
        <taxon>Eukaryota</taxon>
        <taxon>Fungi</taxon>
        <taxon>Dikarya</taxon>
        <taxon>Ascomycota</taxon>
        <taxon>Pezizomycotina</taxon>
        <taxon>Dothideomycetes</taxon>
        <taxon>Dothideomycetidae</taxon>
        <taxon>Mycosphaerellales</taxon>
        <taxon>Mycosphaerellaceae</taxon>
        <taxon>Zymoseptoria</taxon>
    </lineage>
</organism>
<dbReference type="InterPro" id="IPR050660">
    <property type="entry name" value="NEK_Ser/Thr_kinase"/>
</dbReference>
<dbReference type="STRING" id="1047168.A0A0F4GH21"/>
<dbReference type="Pfam" id="PF00069">
    <property type="entry name" value="Pkinase"/>
    <property type="match status" value="1"/>
</dbReference>
<keyword evidence="3" id="KW-0808">Transferase</keyword>
<dbReference type="PROSITE" id="PS50011">
    <property type="entry name" value="PROTEIN_KINASE_DOM"/>
    <property type="match status" value="1"/>
</dbReference>
<keyword evidence="5" id="KW-0418">Kinase</keyword>
<dbReference type="OrthoDB" id="310217at2759"/>
<dbReference type="GO" id="GO:0004674">
    <property type="term" value="F:protein serine/threonine kinase activity"/>
    <property type="evidence" value="ECO:0007669"/>
    <property type="project" value="UniProtKB-KW"/>
</dbReference>
<accession>A0A0F4GH21</accession>
<dbReference type="SUPFAM" id="SSF56112">
    <property type="entry name" value="Protein kinase-like (PK-like)"/>
    <property type="match status" value="1"/>
</dbReference>
<keyword evidence="4" id="KW-0547">Nucleotide-binding</keyword>
<comment type="caution">
    <text evidence="11">The sequence shown here is derived from an EMBL/GenBank/DDBJ whole genome shotgun (WGS) entry which is preliminary data.</text>
</comment>
<comment type="catalytic activity">
    <reaction evidence="7">
        <text>L-threonyl-[protein] + ATP = O-phospho-L-threonyl-[protein] + ADP + H(+)</text>
        <dbReference type="Rhea" id="RHEA:46608"/>
        <dbReference type="Rhea" id="RHEA-COMP:11060"/>
        <dbReference type="Rhea" id="RHEA-COMP:11605"/>
        <dbReference type="ChEBI" id="CHEBI:15378"/>
        <dbReference type="ChEBI" id="CHEBI:30013"/>
        <dbReference type="ChEBI" id="CHEBI:30616"/>
        <dbReference type="ChEBI" id="CHEBI:61977"/>
        <dbReference type="ChEBI" id="CHEBI:456216"/>
        <dbReference type="EC" id="2.7.11.1"/>
    </reaction>
</comment>
<evidence type="ECO:0000256" key="2">
    <source>
        <dbReference type="ARBA" id="ARBA00022527"/>
    </source>
</evidence>
<feature type="region of interest" description="Disordered" evidence="9">
    <location>
        <begin position="535"/>
        <end position="554"/>
    </location>
</feature>
<proteinExistence type="predicted"/>